<comment type="caution">
    <text evidence="5">The sequence shown here is derived from an EMBL/GenBank/DDBJ whole genome shotgun (WGS) entry which is preliminary data.</text>
</comment>
<dbReference type="OrthoDB" id="5875907at2759"/>
<keyword evidence="1" id="KW-0694">RNA-binding</keyword>
<dbReference type="SMART" id="SM00360">
    <property type="entry name" value="RRM"/>
    <property type="match status" value="1"/>
</dbReference>
<evidence type="ECO:0000259" key="3">
    <source>
        <dbReference type="SMART" id="SM00360"/>
    </source>
</evidence>
<feature type="domain" description="Chromatin target of PRMT1 protein C-terminal" evidence="4">
    <location>
        <begin position="168"/>
        <end position="236"/>
    </location>
</feature>
<keyword evidence="6" id="KW-1185">Reference proteome</keyword>
<feature type="region of interest" description="Disordered" evidence="2">
    <location>
        <begin position="43"/>
        <end position="94"/>
    </location>
</feature>
<evidence type="ECO:0000313" key="6">
    <source>
        <dbReference type="Proteomes" id="UP000298663"/>
    </source>
</evidence>
<feature type="compositionally biased region" description="Basic and acidic residues" evidence="2">
    <location>
        <begin position="43"/>
        <end position="57"/>
    </location>
</feature>
<feature type="compositionally biased region" description="Polar residues" evidence="2">
    <location>
        <begin position="7"/>
        <end position="17"/>
    </location>
</feature>
<dbReference type="InterPro" id="IPR025715">
    <property type="entry name" value="FoP_C"/>
</dbReference>
<evidence type="ECO:0000256" key="1">
    <source>
        <dbReference type="ARBA" id="ARBA00022884"/>
    </source>
</evidence>
<evidence type="ECO:0008006" key="7">
    <source>
        <dbReference type="Google" id="ProtNLM"/>
    </source>
</evidence>
<name>A0A4U5MQQ4_STECR</name>
<dbReference type="InterPro" id="IPR051229">
    <property type="entry name" value="ALYREF_mRNA_export"/>
</dbReference>
<dbReference type="Proteomes" id="UP000298663">
    <property type="component" value="Unassembled WGS sequence"/>
</dbReference>
<dbReference type="InterPro" id="IPR000504">
    <property type="entry name" value="RRM_dom"/>
</dbReference>
<sequence>MHIRSRIGQNITQQSTRHGQRSLREDLDVPRRHHLLEQETFVSRRREEVRPSRELRPRRFPRGNNSARPKFAPRNGNHPGSRGHVQAPSSNAPTKINISNLARSVTRSDLQELFASYNPTRVAVHFDENGQPLGTADVFISSGGSKALLRDFRGVALDGKEMKMVTVGERSMDQRISVASRQQQRNGGPRVSGAVHKRQGGEKPSARGSKRAEKPKMTADDLDKELDAYMNKTKESALT</sequence>
<proteinExistence type="predicted"/>
<dbReference type="EMBL" id="AZBU02000006">
    <property type="protein sequence ID" value="TKR71934.1"/>
    <property type="molecule type" value="Genomic_DNA"/>
</dbReference>
<reference evidence="5 6" key="1">
    <citation type="journal article" date="2015" name="Genome Biol.">
        <title>Comparative genomics of Steinernema reveals deeply conserved gene regulatory networks.</title>
        <authorList>
            <person name="Dillman A.R."/>
            <person name="Macchietto M."/>
            <person name="Porter C.F."/>
            <person name="Rogers A."/>
            <person name="Williams B."/>
            <person name="Antoshechkin I."/>
            <person name="Lee M.M."/>
            <person name="Goodwin Z."/>
            <person name="Lu X."/>
            <person name="Lewis E.E."/>
            <person name="Goodrich-Blair H."/>
            <person name="Stock S.P."/>
            <person name="Adams B.J."/>
            <person name="Sternberg P.W."/>
            <person name="Mortazavi A."/>
        </authorList>
    </citation>
    <scope>NUCLEOTIDE SEQUENCE [LARGE SCALE GENOMIC DNA]</scope>
    <source>
        <strain evidence="5 6">ALL</strain>
    </source>
</reference>
<dbReference type="AlphaFoldDB" id="A0A4U5MQQ4"/>
<reference evidence="5 6" key="2">
    <citation type="journal article" date="2019" name="G3 (Bethesda)">
        <title>Hybrid Assembly of the Genome of the Entomopathogenic Nematode Steinernema carpocapsae Identifies the X-Chromosome.</title>
        <authorList>
            <person name="Serra L."/>
            <person name="Macchietto M."/>
            <person name="Macias-Munoz A."/>
            <person name="McGill C.J."/>
            <person name="Rodriguez I.M."/>
            <person name="Rodriguez B."/>
            <person name="Murad R."/>
            <person name="Mortazavi A."/>
        </authorList>
    </citation>
    <scope>NUCLEOTIDE SEQUENCE [LARGE SCALE GENOMIC DNA]</scope>
    <source>
        <strain evidence="5 6">ALL</strain>
    </source>
</reference>
<protein>
    <recommendedName>
        <fullName evidence="7">RRM domain-containing protein</fullName>
    </recommendedName>
</protein>
<dbReference type="GO" id="GO:0003729">
    <property type="term" value="F:mRNA binding"/>
    <property type="evidence" value="ECO:0007669"/>
    <property type="project" value="TreeGrafter"/>
</dbReference>
<dbReference type="PANTHER" id="PTHR19965:SF82">
    <property type="entry name" value="THO COMPLEX SUBUNIT 4"/>
    <property type="match status" value="1"/>
</dbReference>
<dbReference type="GO" id="GO:0006406">
    <property type="term" value="P:mRNA export from nucleus"/>
    <property type="evidence" value="ECO:0007669"/>
    <property type="project" value="TreeGrafter"/>
</dbReference>
<feature type="region of interest" description="Disordered" evidence="2">
    <location>
        <begin position="1"/>
        <end position="28"/>
    </location>
</feature>
<evidence type="ECO:0000259" key="4">
    <source>
        <dbReference type="SMART" id="SM01218"/>
    </source>
</evidence>
<feature type="domain" description="RRM" evidence="3">
    <location>
        <begin position="95"/>
        <end position="165"/>
    </location>
</feature>
<dbReference type="InterPro" id="IPR035979">
    <property type="entry name" value="RBD_domain_sf"/>
</dbReference>
<dbReference type="PANTHER" id="PTHR19965">
    <property type="entry name" value="RNA AND EXPORT FACTOR BINDING PROTEIN"/>
    <property type="match status" value="1"/>
</dbReference>
<dbReference type="SMART" id="SM01218">
    <property type="entry name" value="FoP_duplication"/>
    <property type="match status" value="1"/>
</dbReference>
<dbReference type="Pfam" id="PF13865">
    <property type="entry name" value="FoP_duplication"/>
    <property type="match status" value="1"/>
</dbReference>
<dbReference type="GO" id="GO:0005634">
    <property type="term" value="C:nucleus"/>
    <property type="evidence" value="ECO:0007669"/>
    <property type="project" value="TreeGrafter"/>
</dbReference>
<feature type="compositionally biased region" description="Basic and acidic residues" evidence="2">
    <location>
        <begin position="199"/>
        <end position="239"/>
    </location>
</feature>
<accession>A0A4U5MQQ4</accession>
<gene>
    <name evidence="5" type="ORF">L596_019462</name>
</gene>
<dbReference type="InterPro" id="IPR012677">
    <property type="entry name" value="Nucleotide-bd_a/b_plait_sf"/>
</dbReference>
<evidence type="ECO:0000256" key="2">
    <source>
        <dbReference type="SAM" id="MobiDB-lite"/>
    </source>
</evidence>
<feature type="region of interest" description="Disordered" evidence="2">
    <location>
        <begin position="179"/>
        <end position="239"/>
    </location>
</feature>
<dbReference type="Gene3D" id="3.30.70.330">
    <property type="match status" value="1"/>
</dbReference>
<dbReference type="SUPFAM" id="SSF54928">
    <property type="entry name" value="RNA-binding domain, RBD"/>
    <property type="match status" value="1"/>
</dbReference>
<dbReference type="STRING" id="34508.A0A4U5MQQ4"/>
<organism evidence="5 6">
    <name type="scientific">Steinernema carpocapsae</name>
    <name type="common">Entomopathogenic nematode</name>
    <dbReference type="NCBI Taxonomy" id="34508"/>
    <lineage>
        <taxon>Eukaryota</taxon>
        <taxon>Metazoa</taxon>
        <taxon>Ecdysozoa</taxon>
        <taxon>Nematoda</taxon>
        <taxon>Chromadorea</taxon>
        <taxon>Rhabditida</taxon>
        <taxon>Tylenchina</taxon>
        <taxon>Panagrolaimomorpha</taxon>
        <taxon>Strongyloidoidea</taxon>
        <taxon>Steinernematidae</taxon>
        <taxon>Steinernema</taxon>
    </lineage>
</organism>
<evidence type="ECO:0000313" key="5">
    <source>
        <dbReference type="EMBL" id="TKR71934.1"/>
    </source>
</evidence>